<keyword evidence="1" id="KW-0539">Nucleus</keyword>
<dbReference type="Gene3D" id="3.30.50.10">
    <property type="entry name" value="Erythroid Transcription Factor GATA-1, subunit A"/>
    <property type="match status" value="1"/>
</dbReference>
<proteinExistence type="predicted"/>
<feature type="non-terminal residue" evidence="2">
    <location>
        <position position="75"/>
    </location>
</feature>
<evidence type="ECO:0000256" key="1">
    <source>
        <dbReference type="ARBA" id="ARBA00023242"/>
    </source>
</evidence>
<evidence type="ECO:0000313" key="2">
    <source>
        <dbReference type="EMBL" id="CAF4356994.1"/>
    </source>
</evidence>
<evidence type="ECO:0000313" key="3">
    <source>
        <dbReference type="Proteomes" id="UP000663844"/>
    </source>
</evidence>
<dbReference type="AlphaFoldDB" id="A0A820LF27"/>
<dbReference type="EMBL" id="CAJOAZ010021550">
    <property type="protein sequence ID" value="CAF4356994.1"/>
    <property type="molecule type" value="Genomic_DNA"/>
</dbReference>
<organism evidence="2 3">
    <name type="scientific">Adineta steineri</name>
    <dbReference type="NCBI Taxonomy" id="433720"/>
    <lineage>
        <taxon>Eukaryota</taxon>
        <taxon>Metazoa</taxon>
        <taxon>Spiralia</taxon>
        <taxon>Gnathifera</taxon>
        <taxon>Rotifera</taxon>
        <taxon>Eurotatoria</taxon>
        <taxon>Bdelloidea</taxon>
        <taxon>Adinetida</taxon>
        <taxon>Adinetidae</taxon>
        <taxon>Adineta</taxon>
    </lineage>
</organism>
<gene>
    <name evidence="2" type="ORF">OXD698_LOCUS49093</name>
</gene>
<evidence type="ECO:0008006" key="4">
    <source>
        <dbReference type="Google" id="ProtNLM"/>
    </source>
</evidence>
<dbReference type="InterPro" id="IPR013088">
    <property type="entry name" value="Znf_NHR/GATA"/>
</dbReference>
<name>A0A820LF27_9BILA</name>
<sequence length="75" mass="9233">MVNNHAMNERTMRYLQIRRCSSCRLRRCFDMGMKEELVRTDEENERHKQLVDLNRKRRDLLKQQLLEIKELSTPQ</sequence>
<dbReference type="SUPFAM" id="SSF57716">
    <property type="entry name" value="Glucocorticoid receptor-like (DNA-binding domain)"/>
    <property type="match status" value="1"/>
</dbReference>
<dbReference type="Proteomes" id="UP000663844">
    <property type="component" value="Unassembled WGS sequence"/>
</dbReference>
<accession>A0A820LF27</accession>
<comment type="caution">
    <text evidence="2">The sequence shown here is derived from an EMBL/GenBank/DDBJ whole genome shotgun (WGS) entry which is preliminary data.</text>
</comment>
<reference evidence="2" key="1">
    <citation type="submission" date="2021-02" db="EMBL/GenBank/DDBJ databases">
        <authorList>
            <person name="Nowell W R."/>
        </authorList>
    </citation>
    <scope>NUCLEOTIDE SEQUENCE</scope>
</reference>
<dbReference type="GO" id="GO:0008270">
    <property type="term" value="F:zinc ion binding"/>
    <property type="evidence" value="ECO:0007669"/>
    <property type="project" value="InterPro"/>
</dbReference>
<dbReference type="GO" id="GO:0006355">
    <property type="term" value="P:regulation of DNA-templated transcription"/>
    <property type="evidence" value="ECO:0007669"/>
    <property type="project" value="InterPro"/>
</dbReference>
<protein>
    <recommendedName>
        <fullName evidence="4">Nuclear receptor domain-containing protein</fullName>
    </recommendedName>
</protein>